<reference evidence="1 2" key="1">
    <citation type="submission" date="2018-06" db="EMBL/GenBank/DDBJ databases">
        <title>Flavobacterium tibetense sp. nov., isolated from a wetland YonghuCo on Tibetan Plateau.</title>
        <authorList>
            <person name="Xing P."/>
            <person name="Phurbu D."/>
            <person name="Lu H."/>
        </authorList>
    </citation>
    <scope>NUCLEOTIDE SEQUENCE [LARGE SCALE GENOMIC DNA]</scope>
    <source>
        <strain evidence="1 2">YH5</strain>
    </source>
</reference>
<organism evidence="1 2">
    <name type="scientific">Flavobacterium tibetense</name>
    <dbReference type="NCBI Taxonomy" id="2233533"/>
    <lineage>
        <taxon>Bacteria</taxon>
        <taxon>Pseudomonadati</taxon>
        <taxon>Bacteroidota</taxon>
        <taxon>Flavobacteriia</taxon>
        <taxon>Flavobacteriales</taxon>
        <taxon>Flavobacteriaceae</taxon>
        <taxon>Flavobacterium</taxon>
    </lineage>
</organism>
<dbReference type="AlphaFoldDB" id="A0A365P4Z6"/>
<evidence type="ECO:0000313" key="1">
    <source>
        <dbReference type="EMBL" id="RBA29483.1"/>
    </source>
</evidence>
<keyword evidence="2" id="KW-1185">Reference proteome</keyword>
<comment type="caution">
    <text evidence="1">The sequence shown here is derived from an EMBL/GenBank/DDBJ whole genome shotgun (WGS) entry which is preliminary data.</text>
</comment>
<proteinExistence type="predicted"/>
<dbReference type="EMBL" id="QLST01000002">
    <property type="protein sequence ID" value="RBA29483.1"/>
    <property type="molecule type" value="Genomic_DNA"/>
</dbReference>
<evidence type="ECO:0000313" key="2">
    <source>
        <dbReference type="Proteomes" id="UP000253319"/>
    </source>
</evidence>
<name>A0A365P4Z6_9FLAO</name>
<dbReference type="RefSeq" id="WP_113987965.1">
    <property type="nucleotide sequence ID" value="NZ_QLST01000002.1"/>
</dbReference>
<protein>
    <submittedName>
        <fullName evidence="1">Uncharacterized protein</fullName>
    </submittedName>
</protein>
<gene>
    <name evidence="1" type="ORF">DPN68_02225</name>
</gene>
<dbReference type="Proteomes" id="UP000253319">
    <property type="component" value="Unassembled WGS sequence"/>
</dbReference>
<accession>A0A365P4Z6</accession>
<sequence>MNNNNLLDSIKIDILTILKTNDFILIKEILERNYNSLSNESLNTFFDFIELNLIQEIEEKQISIKTFVKQHNAYPLNQLAERQKRKFKSNYSTRSN</sequence>